<proteinExistence type="predicted"/>
<evidence type="ECO:0000313" key="1">
    <source>
        <dbReference type="EMBL" id="AXN36888.1"/>
    </source>
</evidence>
<name>A0A385AGY1_LATCU</name>
<keyword evidence="1" id="KW-0614">Plasmid</keyword>
<dbReference type="EMBL" id="CP031005">
    <property type="protein sequence ID" value="AXN36888.1"/>
    <property type="molecule type" value="Genomic_DNA"/>
</dbReference>
<dbReference type="Proteomes" id="UP000257607">
    <property type="component" value="Plasmid p-1.1928_2"/>
</dbReference>
<geneLocation type="plasmid" evidence="1 2">
    <name>p-1.1928_2</name>
</geneLocation>
<protein>
    <submittedName>
        <fullName evidence="1">Uncharacterized protein</fullName>
    </submittedName>
</protein>
<dbReference type="RefSeq" id="WP_116843842.1">
    <property type="nucleotide sequence ID" value="NZ_CP031005.1"/>
</dbReference>
<gene>
    <name evidence="1" type="ORF">DT351_11105</name>
</gene>
<dbReference type="AlphaFoldDB" id="A0A385AGY1"/>
<evidence type="ECO:0000313" key="2">
    <source>
        <dbReference type="Proteomes" id="UP000257607"/>
    </source>
</evidence>
<organism evidence="1 2">
    <name type="scientific">Latilactobacillus curvatus</name>
    <name type="common">Lactobacillus curvatus</name>
    <dbReference type="NCBI Taxonomy" id="28038"/>
    <lineage>
        <taxon>Bacteria</taxon>
        <taxon>Bacillati</taxon>
        <taxon>Bacillota</taxon>
        <taxon>Bacilli</taxon>
        <taxon>Lactobacillales</taxon>
        <taxon>Lactobacillaceae</taxon>
        <taxon>Latilactobacillus</taxon>
    </lineage>
</organism>
<reference evidence="1 2" key="1">
    <citation type="submission" date="2018-07" db="EMBL/GenBank/DDBJ databases">
        <title>Lactobacillus curvatus genome sequence.</title>
        <authorList>
            <person name="Prechtl R."/>
        </authorList>
    </citation>
    <scope>NUCLEOTIDE SEQUENCE [LARGE SCALE GENOMIC DNA]</scope>
    <source>
        <strain evidence="1 2">TMW 1.1928</strain>
        <plasmid evidence="1 2">p-1.1928_2</plasmid>
    </source>
</reference>
<sequence>MHAYIKKGTGKITINYRELAQKMYFNDENIEISHYGNNETLWGEDPVMMISLDKWVYDKRWIEIDASASVLRPHSCISGSSRTNKILAWTDNVEVTTMDQRAYYRMVYIITTELAGLISEDEQSSWMTPQEFYDVHKTVIEMDYAEANDISLKEISTIELNEEPGNY</sequence>
<accession>A0A385AGY1</accession>